<reference evidence="2" key="1">
    <citation type="submission" date="2016-05" db="EMBL/GenBank/DDBJ databases">
        <authorList>
            <person name="Lavstsen T."/>
            <person name="Jespersen J.S."/>
        </authorList>
    </citation>
    <scope>NUCLEOTIDE SEQUENCE</scope>
    <source>
        <tissue evidence="2">Brain</tissue>
    </source>
</reference>
<feature type="compositionally biased region" description="Basic and acidic residues" evidence="1">
    <location>
        <begin position="59"/>
        <end position="82"/>
    </location>
</feature>
<feature type="non-terminal residue" evidence="2">
    <location>
        <position position="82"/>
    </location>
</feature>
<evidence type="ECO:0000313" key="2">
    <source>
        <dbReference type="EMBL" id="SBP32365.1"/>
    </source>
</evidence>
<feature type="region of interest" description="Disordered" evidence="1">
    <location>
        <begin position="22"/>
        <end position="82"/>
    </location>
</feature>
<evidence type="ECO:0000256" key="1">
    <source>
        <dbReference type="SAM" id="MobiDB-lite"/>
    </source>
</evidence>
<reference evidence="2" key="2">
    <citation type="submission" date="2016-06" db="EMBL/GenBank/DDBJ databases">
        <title>The genome of a short-lived fish provides insights into sex chromosome evolution and the genetic control of aging.</title>
        <authorList>
            <person name="Reichwald K."/>
            <person name="Felder M."/>
            <person name="Petzold A."/>
            <person name="Koch P."/>
            <person name="Groth M."/>
            <person name="Platzer M."/>
        </authorList>
    </citation>
    <scope>NUCLEOTIDE SEQUENCE</scope>
    <source>
        <tissue evidence="2">Brain</tissue>
    </source>
</reference>
<proteinExistence type="predicted"/>
<feature type="compositionally biased region" description="Basic residues" evidence="1">
    <location>
        <begin position="35"/>
        <end position="58"/>
    </location>
</feature>
<dbReference type="AlphaFoldDB" id="A0A1A7YR14"/>
<dbReference type="EMBL" id="HADX01010133">
    <property type="protein sequence ID" value="SBP32365.1"/>
    <property type="molecule type" value="Transcribed_RNA"/>
</dbReference>
<accession>A0A1A7YR14</accession>
<name>A0A1A7YR14_9TELE</name>
<gene>
    <name evidence="2" type="primary">Nfu_g_1_022786</name>
</gene>
<feature type="non-terminal residue" evidence="2">
    <location>
        <position position="1"/>
    </location>
</feature>
<organism evidence="2">
    <name type="scientific">Iconisemion striatum</name>
    <dbReference type="NCBI Taxonomy" id="60296"/>
    <lineage>
        <taxon>Eukaryota</taxon>
        <taxon>Metazoa</taxon>
        <taxon>Chordata</taxon>
        <taxon>Craniata</taxon>
        <taxon>Vertebrata</taxon>
        <taxon>Euteleostomi</taxon>
        <taxon>Actinopterygii</taxon>
        <taxon>Neopterygii</taxon>
        <taxon>Teleostei</taxon>
        <taxon>Neoteleostei</taxon>
        <taxon>Acanthomorphata</taxon>
        <taxon>Ovalentaria</taxon>
        <taxon>Atherinomorphae</taxon>
        <taxon>Cyprinodontiformes</taxon>
        <taxon>Nothobranchiidae</taxon>
        <taxon>Iconisemion</taxon>
    </lineage>
</organism>
<sequence>EETSTPKISSVESHMKYHANFTIKHTQEADSTRKQNIKRIVRRKEGRHTRSRKHNKKSARTDHCTRENHTMDREDTRTTTTE</sequence>
<protein>
    <submittedName>
        <fullName evidence="2">Uncharacterized protein</fullName>
    </submittedName>
</protein>